<evidence type="ECO:0000259" key="4">
    <source>
        <dbReference type="PROSITE" id="PS50222"/>
    </source>
</evidence>
<dbReference type="GO" id="GO:0032273">
    <property type="term" value="P:positive regulation of protein polymerization"/>
    <property type="evidence" value="ECO:0007669"/>
    <property type="project" value="TreeGrafter"/>
</dbReference>
<evidence type="ECO:0000256" key="3">
    <source>
        <dbReference type="SAM" id="MobiDB-lite"/>
    </source>
</evidence>
<keyword evidence="2" id="KW-0106">Calcium</keyword>
<dbReference type="GO" id="GO:0005509">
    <property type="term" value="F:calcium ion binding"/>
    <property type="evidence" value="ECO:0007669"/>
    <property type="project" value="InterPro"/>
</dbReference>
<dbReference type="PANTHER" id="PTHR12932:SF9">
    <property type="entry name" value="TUBULIN POLYMERIZATION-PROMOTING PROTEIN HOMOLOG"/>
    <property type="match status" value="1"/>
</dbReference>
<sequence length="433" mass="47397">MKTYLDFTGAQEMESKQFVKLFRDTKLLDGKYTQTDADLIFTKVKSKGAKRITFEQFNLALGFVAEKKGCALDALIERLASAEGPILTGTVADNVRFHDDKSTYTGVHQHGGPTTIDAGRSNYTDLSQFADRSNANERGVKGLREGEGDAKASPPTQGRKVVAGKVEAADKGKKTWETENPELDACIQEFFLIFDLNGNGHISVDEYIKVSGKLALEVPQLQSDYKQFDSIDVNKNGIIEYSEWHSYFKDVLLRDPAAAKKLCAAATKISGMKERGEINFEDGSASLGALHSAFLAFSGGQSELDGRSFVKLLKETKVIEKDFSTTDADLTFAKVKSGPAARKITFTEFENALILIAEKKKVSEDAIRQKIETTQGPTYNATKAEYTKFHDDKSTYTGVYAQGGPEAVAKGQGYVPGAGPLQQKLLRDRTTGS</sequence>
<dbReference type="InterPro" id="IPR002048">
    <property type="entry name" value="EF_hand_dom"/>
</dbReference>
<name>A0A0G4ENR3_VITBC</name>
<dbReference type="Gene3D" id="1.10.238.10">
    <property type="entry name" value="EF-hand"/>
    <property type="match status" value="3"/>
</dbReference>
<dbReference type="PANTHER" id="PTHR12932">
    <property type="entry name" value="P25 ALPHA-RELATED"/>
    <property type="match status" value="1"/>
</dbReference>
<evidence type="ECO:0000313" key="6">
    <source>
        <dbReference type="Proteomes" id="UP000041254"/>
    </source>
</evidence>
<comment type="similarity">
    <text evidence="1">Belongs to the TPPP family.</text>
</comment>
<feature type="region of interest" description="Disordered" evidence="3">
    <location>
        <begin position="413"/>
        <end position="433"/>
    </location>
</feature>
<dbReference type="GO" id="GO:0046785">
    <property type="term" value="P:microtubule polymerization"/>
    <property type="evidence" value="ECO:0007669"/>
    <property type="project" value="InterPro"/>
</dbReference>
<dbReference type="SMART" id="SM00054">
    <property type="entry name" value="EFh"/>
    <property type="match status" value="2"/>
</dbReference>
<dbReference type="InterPro" id="IPR018247">
    <property type="entry name" value="EF_Hand_1_Ca_BS"/>
</dbReference>
<dbReference type="EMBL" id="CDMY01000275">
    <property type="protein sequence ID" value="CEL98751.1"/>
    <property type="molecule type" value="Genomic_DNA"/>
</dbReference>
<gene>
    <name evidence="5" type="ORF">Vbra_2774</name>
</gene>
<dbReference type="InterPro" id="IPR011992">
    <property type="entry name" value="EF-hand-dom_pair"/>
</dbReference>
<dbReference type="Pfam" id="PF13202">
    <property type="entry name" value="EF-hand_5"/>
    <property type="match status" value="2"/>
</dbReference>
<dbReference type="GO" id="GO:0005874">
    <property type="term" value="C:microtubule"/>
    <property type="evidence" value="ECO:0007669"/>
    <property type="project" value="TreeGrafter"/>
</dbReference>
<dbReference type="SUPFAM" id="SSF47473">
    <property type="entry name" value="EF-hand"/>
    <property type="match status" value="3"/>
</dbReference>
<organism evidence="5 6">
    <name type="scientific">Vitrella brassicaformis (strain CCMP3155)</name>
    <dbReference type="NCBI Taxonomy" id="1169540"/>
    <lineage>
        <taxon>Eukaryota</taxon>
        <taxon>Sar</taxon>
        <taxon>Alveolata</taxon>
        <taxon>Colpodellida</taxon>
        <taxon>Vitrellaceae</taxon>
        <taxon>Vitrella</taxon>
    </lineage>
</organism>
<dbReference type="GO" id="GO:0015631">
    <property type="term" value="F:tubulin binding"/>
    <property type="evidence" value="ECO:0007669"/>
    <property type="project" value="InterPro"/>
</dbReference>
<dbReference type="OrthoDB" id="548799at2759"/>
<feature type="domain" description="EF-hand" evidence="4">
    <location>
        <begin position="228"/>
        <end position="254"/>
    </location>
</feature>
<reference evidence="5 6" key="1">
    <citation type="submission" date="2014-11" db="EMBL/GenBank/DDBJ databases">
        <authorList>
            <person name="Zhu J."/>
            <person name="Qi W."/>
            <person name="Song R."/>
        </authorList>
    </citation>
    <scope>NUCLEOTIDE SEQUENCE [LARGE SCALE GENOMIC DNA]</scope>
</reference>
<dbReference type="InParanoid" id="A0A0G4ENR3"/>
<dbReference type="CDD" id="cd00051">
    <property type="entry name" value="EFh"/>
    <property type="match status" value="1"/>
</dbReference>
<dbReference type="PROSITE" id="PS00018">
    <property type="entry name" value="EF_HAND_1"/>
    <property type="match status" value="2"/>
</dbReference>
<proteinExistence type="inferred from homology"/>
<accession>A0A0G4ENR3</accession>
<evidence type="ECO:0000256" key="1">
    <source>
        <dbReference type="ARBA" id="ARBA00010994"/>
    </source>
</evidence>
<dbReference type="Pfam" id="PF05517">
    <property type="entry name" value="p25-alpha"/>
    <property type="match status" value="2"/>
</dbReference>
<feature type="domain" description="EF-hand" evidence="4">
    <location>
        <begin position="182"/>
        <end position="217"/>
    </location>
</feature>
<dbReference type="VEuPathDB" id="CryptoDB:Vbra_2774"/>
<protein>
    <recommendedName>
        <fullName evidence="4">EF-hand domain-containing protein</fullName>
    </recommendedName>
</protein>
<dbReference type="GO" id="GO:0001578">
    <property type="term" value="P:microtubule bundle formation"/>
    <property type="evidence" value="ECO:0007669"/>
    <property type="project" value="TreeGrafter"/>
</dbReference>
<dbReference type="InterPro" id="IPR008907">
    <property type="entry name" value="TPP/p25"/>
</dbReference>
<evidence type="ECO:0000313" key="5">
    <source>
        <dbReference type="EMBL" id="CEL98751.1"/>
    </source>
</evidence>
<keyword evidence="6" id="KW-1185">Reference proteome</keyword>
<dbReference type="PROSITE" id="PS50222">
    <property type="entry name" value="EF_HAND_2"/>
    <property type="match status" value="2"/>
</dbReference>
<dbReference type="OMA" id="KTWETEN"/>
<dbReference type="Proteomes" id="UP000041254">
    <property type="component" value="Unassembled WGS sequence"/>
</dbReference>
<evidence type="ECO:0000256" key="2">
    <source>
        <dbReference type="ARBA" id="ARBA00022837"/>
    </source>
</evidence>
<dbReference type="AlphaFoldDB" id="A0A0G4ENR3"/>